<evidence type="ECO:0000256" key="4">
    <source>
        <dbReference type="ARBA" id="ARBA00022989"/>
    </source>
</evidence>
<dbReference type="PANTHER" id="PTHR10778:SF13">
    <property type="entry name" value="ADENOSINE 3'-PHOSPHO 5'-PHOSPHOSULFATE TRANSPORTER 1"/>
    <property type="match status" value="1"/>
</dbReference>
<evidence type="ECO:0000256" key="6">
    <source>
        <dbReference type="SAM" id="MobiDB-lite"/>
    </source>
</evidence>
<feature type="compositionally biased region" description="Basic residues" evidence="6">
    <location>
        <begin position="1685"/>
        <end position="1694"/>
    </location>
</feature>
<proteinExistence type="predicted"/>
<dbReference type="PANTHER" id="PTHR10778">
    <property type="entry name" value="SOLUTE CARRIER FAMILY 35 MEMBER B"/>
    <property type="match status" value="1"/>
</dbReference>
<feature type="region of interest" description="Disordered" evidence="6">
    <location>
        <begin position="1027"/>
        <end position="1056"/>
    </location>
</feature>
<dbReference type="InterPro" id="IPR028889">
    <property type="entry name" value="USP"/>
</dbReference>
<dbReference type="Pfam" id="PF08449">
    <property type="entry name" value="UAA"/>
    <property type="match status" value="1"/>
</dbReference>
<feature type="region of interest" description="Disordered" evidence="6">
    <location>
        <begin position="1420"/>
        <end position="1456"/>
    </location>
</feature>
<evidence type="ECO:0000256" key="3">
    <source>
        <dbReference type="ARBA" id="ARBA00022692"/>
    </source>
</evidence>
<evidence type="ECO:0000259" key="7">
    <source>
        <dbReference type="PROSITE" id="PS50235"/>
    </source>
</evidence>
<dbReference type="GO" id="GO:0004843">
    <property type="term" value="F:cysteine-type deubiquitinase activity"/>
    <property type="evidence" value="ECO:0007669"/>
    <property type="project" value="InterPro"/>
</dbReference>
<protein>
    <recommendedName>
        <fullName evidence="7">USP domain-containing protein</fullName>
    </recommendedName>
</protein>
<comment type="subcellular location">
    <subcellularLocation>
        <location evidence="1">Membrane</location>
        <topology evidence="1">Multi-pass membrane protein</topology>
    </subcellularLocation>
</comment>
<dbReference type="PROSITE" id="PS50235">
    <property type="entry name" value="USP_3"/>
    <property type="match status" value="1"/>
</dbReference>
<dbReference type="CDD" id="cd02257">
    <property type="entry name" value="Peptidase_C19"/>
    <property type="match status" value="1"/>
</dbReference>
<reference evidence="8" key="1">
    <citation type="submission" date="2023-08" db="EMBL/GenBank/DDBJ databases">
        <authorList>
            <person name="Chen Y."/>
            <person name="Shah S."/>
            <person name="Dougan E. K."/>
            <person name="Thang M."/>
            <person name="Chan C."/>
        </authorList>
    </citation>
    <scope>NUCLEOTIDE SEQUENCE</scope>
</reference>
<evidence type="ECO:0000256" key="5">
    <source>
        <dbReference type="ARBA" id="ARBA00023136"/>
    </source>
</evidence>
<sequence>MEMAMCYAVAFLVGFESEGPPPRPKMAGVLGTLMLLPTVQGLLHGAAGLLQVPPAIVACLGIAVAGWKSFLWGKRTTSWQGCSGARQSYAVRGGAEKQEQRQECKLERGEEQFEGTGLCNVGNTCYMNGVLQALFHSKQLCLRLQTHVAQRKCAADCATCLLWQTNELRLFGQADRATMEMWKPFLQAAGLGGGEQQSAADFAMALCSKARGSKPVVYSAGASQQRHKCSVDTCRSYNVAHSTEMTEAWTVLLVENTQRSRATAQAQIQRTFQGQLLPQALRCDACGGQKDVLQESRPLSAPEVLIVSFPRNGHVDPHTGRWCKNEREVDCTGPVEINGTLYRFVAIVEHIALDCGDAEQGHFVTWTMEGGSWLRYDDTVVTRISALPKKVAKSVVLAVYETCVVTSFATEQAATGSVADMTPTDPAANAEENAAGSIAPATTELASTVLDSQAGEALQSTAGVDAKAESLGLQTLPFAETADGTLEFERDVVAALSIFQAGEDVAAFLANLPAYSVRSLAEILAMEQADVKEQLPAVIAGFEADEFGGKQAVELQYPLWRTSFYPILVLMEAWSRSTGMPTVFYYDAFCALLMGLLHKEICVDVAGYPCRSRYWAIGTARPGSGKSPAVDPMVECLRSVLQENLHLAAGCGWDKFHLLGPGTHCAAVDKLKVTDGYATLIAGEGGPMLCPSYPQNGTWNQSTHINFSRFLDSATGGEVPWETAIDRKAKKESAEDKVVPVKGVPLQKTNVTFALLQQLSVWQNWWVASEVRSQIGLPQRCMFSFGALRDPGPPRLQGFEKQVVMPILRRIFQSVLKSIGCKAPMAIDAPAREWKLTPALKEVFHAYRLTCRDVTKRTFFGETLATGLHKAPYWVSTVALFGTLMEELWTKTTLPTWSGQLSAEGLKMATLCFQGVEAMGELLRTLVGSGWRAEWTRRCGPPFRNLPAPLWKEGPYEELAERGLGQVRGQCFDNGQELVFVKFAYSVLPKEAKDSLKEMGVCETLLTSLTLSHVACRQLCSEKKAQPKPAIAPKRSATTPTVKEGEPPCAPEEGPSTPAESWAIIFHGKPCDGADVATYTGLRKAVERLLGRRKDQGIYTFHEKQLKRDGKTLLGVCQQSVCAGCTRQVKATLTFEEKGPLLCVEQKGCHGKLQPPRGGCLWTCAEACALEGLEEKRPKVTSKDVREALKAQNLSLRCSNTQLHNFVVRFNNAGPPRSAKSKVTLSELQNAALQHTCPNMEAWQTWKVSQLLVLPSSTFEADRICVMWTCPGMLRHAQALQEKVVKLAVDAKQKVVANEYGIVTLSFLVSSAVPSKTWAGATHTKSTSAHTATQEPFLQALVDTESEANMTQIFTEACELAERHCGLDLRAQVWQVHKDYAKGIEASRRKVFPYARPCDDYAHMRRATYKGMQKYLPAKKTPKVKATPKTKGKKRGASSSPERPATPAAELTSTPDGSTFGYWEKIVQISREVPTVQLFDAVWQLAFPWLRFAWEEEKTFVTWPARSADALFNSKSLRSAGRSPARGFWEHREPRLCGNRNYRQVYIRTGEAGGTDVDGVTTFWVLQSRLQGGVMPAEAVVTPQVAEMVANLIASEGPQLEKWLCKAGIAKDGELELKALQKYMQQYCAVLEGRWVRHHVESPVAPRSPEPRHCFDGLVFRKLLLALRAGEDLRRGLGSSGQSRGLRRPGRRPKAPPGGGAGVGVGGLVATRAAQLARRLCALPLATDDEQETEDKLEELRLREEVYASGIIVALWVYGLLQERIMSQPYDGVMFGDSVFLVFCNRFVAIWFGLGMATAQGEEVGLKAPVWRYMIVSLSNVFATTCQYEALKYVSFPVQMLGKSFKMMPVMLWGIVISSKRYALKEWAVALLVTWGVTQFLLTGPIASPSGVNDSGASNSIKGLLLLLLFLALDGITSPMQEKLFKEYNLSKYNQILWVNTCSAVVSMITLLSTGSFSSALSFAGQHPALLGDAAVLSAAQVSSQWFIYSQVKEFGAVVFAATMNVRQLFSIVTSYIQYGHHVTGLQVVSLLLVFGALFFKSPSAANGSTMGNQNPFPPTTRSVLDIPWRQAMNRV</sequence>
<dbReference type="Proteomes" id="UP001178507">
    <property type="component" value="Unassembled WGS sequence"/>
</dbReference>
<dbReference type="SUPFAM" id="SSF54001">
    <property type="entry name" value="Cysteine proteinases"/>
    <property type="match status" value="1"/>
</dbReference>
<keyword evidence="4" id="KW-1133">Transmembrane helix</keyword>
<keyword evidence="9" id="KW-1185">Reference proteome</keyword>
<feature type="compositionally biased region" description="Basic residues" evidence="6">
    <location>
        <begin position="1420"/>
        <end position="1436"/>
    </location>
</feature>
<dbReference type="GO" id="GO:0000139">
    <property type="term" value="C:Golgi membrane"/>
    <property type="evidence" value="ECO:0007669"/>
    <property type="project" value="TreeGrafter"/>
</dbReference>
<keyword evidence="5" id="KW-0472">Membrane</keyword>
<dbReference type="GO" id="GO:0046964">
    <property type="term" value="F:3'-phosphoadenosine 5'-phosphosulfate transmembrane transporter activity"/>
    <property type="evidence" value="ECO:0007669"/>
    <property type="project" value="TreeGrafter"/>
</dbReference>
<dbReference type="InterPro" id="IPR001394">
    <property type="entry name" value="Peptidase_C19_UCH"/>
</dbReference>
<name>A0AA36NB78_9DINO</name>
<gene>
    <name evidence="8" type="ORF">EVOR1521_LOCUS20268</name>
</gene>
<feature type="domain" description="USP" evidence="7">
    <location>
        <begin position="116"/>
        <end position="403"/>
    </location>
</feature>
<feature type="region of interest" description="Disordered" evidence="6">
    <location>
        <begin position="1676"/>
        <end position="1703"/>
    </location>
</feature>
<keyword evidence="2" id="KW-0813">Transport</keyword>
<dbReference type="Gene3D" id="3.90.70.10">
    <property type="entry name" value="Cysteine proteinases"/>
    <property type="match status" value="1"/>
</dbReference>
<evidence type="ECO:0000256" key="1">
    <source>
        <dbReference type="ARBA" id="ARBA00004141"/>
    </source>
</evidence>
<dbReference type="EMBL" id="CAUJNA010003216">
    <property type="protein sequence ID" value="CAJ1395963.1"/>
    <property type="molecule type" value="Genomic_DNA"/>
</dbReference>
<evidence type="ECO:0000256" key="2">
    <source>
        <dbReference type="ARBA" id="ARBA00022448"/>
    </source>
</evidence>
<comment type="caution">
    <text evidence="8">The sequence shown here is derived from an EMBL/GenBank/DDBJ whole genome shotgun (WGS) entry which is preliminary data.</text>
</comment>
<dbReference type="GO" id="GO:0005789">
    <property type="term" value="C:endoplasmic reticulum membrane"/>
    <property type="evidence" value="ECO:0007669"/>
    <property type="project" value="TreeGrafter"/>
</dbReference>
<evidence type="ECO:0000313" key="8">
    <source>
        <dbReference type="EMBL" id="CAJ1395963.1"/>
    </source>
</evidence>
<organism evidence="8 9">
    <name type="scientific">Effrenium voratum</name>
    <dbReference type="NCBI Taxonomy" id="2562239"/>
    <lineage>
        <taxon>Eukaryota</taxon>
        <taxon>Sar</taxon>
        <taxon>Alveolata</taxon>
        <taxon>Dinophyceae</taxon>
        <taxon>Suessiales</taxon>
        <taxon>Symbiodiniaceae</taxon>
        <taxon>Effrenium</taxon>
    </lineage>
</organism>
<dbReference type="InterPro" id="IPR038765">
    <property type="entry name" value="Papain-like_cys_pep_sf"/>
</dbReference>
<evidence type="ECO:0000313" key="9">
    <source>
        <dbReference type="Proteomes" id="UP001178507"/>
    </source>
</evidence>
<dbReference type="GO" id="GO:0016579">
    <property type="term" value="P:protein deubiquitination"/>
    <property type="evidence" value="ECO:0007669"/>
    <property type="project" value="InterPro"/>
</dbReference>
<dbReference type="Pfam" id="PF00443">
    <property type="entry name" value="UCH"/>
    <property type="match status" value="1"/>
</dbReference>
<keyword evidence="3" id="KW-0812">Transmembrane</keyword>
<dbReference type="InterPro" id="IPR013657">
    <property type="entry name" value="SCL35B1-4/HUT1"/>
</dbReference>
<accession>A0AA36NB78</accession>